<name>A0A150Q5M1_SORCE</name>
<dbReference type="EMBL" id="JEMA01001021">
    <property type="protein sequence ID" value="KYF63262.1"/>
    <property type="molecule type" value="Genomic_DNA"/>
</dbReference>
<sequence length="89" mass="9248">MAPQELPPLETQTDVLVSVAPVAELGYPLSERLRLKAMLGVDFLLTQPDGSVHPSLALQPHPVRVVAGLGLELGLALPAPPAAAGGVRR</sequence>
<evidence type="ECO:0000313" key="2">
    <source>
        <dbReference type="Proteomes" id="UP000075260"/>
    </source>
</evidence>
<reference evidence="1 2" key="1">
    <citation type="submission" date="2014-02" db="EMBL/GenBank/DDBJ databases">
        <title>The small core and large imbalanced accessory genome model reveals a collaborative survival strategy of Sorangium cellulosum strains in nature.</title>
        <authorList>
            <person name="Han K."/>
            <person name="Peng R."/>
            <person name="Blom J."/>
            <person name="Li Y.-Z."/>
        </authorList>
    </citation>
    <scope>NUCLEOTIDE SEQUENCE [LARGE SCALE GENOMIC DNA]</scope>
    <source>
        <strain evidence="1 2">So0008-312</strain>
    </source>
</reference>
<dbReference type="Proteomes" id="UP000075260">
    <property type="component" value="Unassembled WGS sequence"/>
</dbReference>
<organism evidence="1 2">
    <name type="scientific">Sorangium cellulosum</name>
    <name type="common">Polyangium cellulosum</name>
    <dbReference type="NCBI Taxonomy" id="56"/>
    <lineage>
        <taxon>Bacteria</taxon>
        <taxon>Pseudomonadati</taxon>
        <taxon>Myxococcota</taxon>
        <taxon>Polyangia</taxon>
        <taxon>Polyangiales</taxon>
        <taxon>Polyangiaceae</taxon>
        <taxon>Sorangium</taxon>
    </lineage>
</organism>
<protein>
    <submittedName>
        <fullName evidence="1">Uncharacterized protein</fullName>
    </submittedName>
</protein>
<dbReference type="AlphaFoldDB" id="A0A150Q5M1"/>
<dbReference type="OrthoDB" id="5509125at2"/>
<proteinExistence type="predicted"/>
<comment type="caution">
    <text evidence="1">The sequence shown here is derived from an EMBL/GenBank/DDBJ whole genome shotgun (WGS) entry which is preliminary data.</text>
</comment>
<accession>A0A150Q5M1</accession>
<evidence type="ECO:0000313" key="1">
    <source>
        <dbReference type="EMBL" id="KYF63262.1"/>
    </source>
</evidence>
<gene>
    <name evidence="1" type="ORF">BE15_25470</name>
</gene>